<dbReference type="AlphaFoldDB" id="A0A524RRD7"/>
<comment type="caution">
    <text evidence="3">The sequence shown here is derived from an EMBL/GenBank/DDBJ whole genome shotgun (WGS) entry which is preliminary data.</text>
</comment>
<dbReference type="PIRSF" id="PIRSF029347">
    <property type="entry name" value="RecF"/>
    <property type="match status" value="1"/>
</dbReference>
<evidence type="ECO:0000313" key="3">
    <source>
        <dbReference type="EMBL" id="TGG96881.1"/>
    </source>
</evidence>
<dbReference type="GO" id="GO:0006302">
    <property type="term" value="P:double-strand break repair"/>
    <property type="evidence" value="ECO:0007669"/>
    <property type="project" value="InterPro"/>
</dbReference>
<evidence type="ECO:0000313" key="4">
    <source>
        <dbReference type="Proteomes" id="UP000317990"/>
    </source>
</evidence>
<evidence type="ECO:0000259" key="2">
    <source>
        <dbReference type="Pfam" id="PF13476"/>
    </source>
</evidence>
<dbReference type="PANTHER" id="PTHR40396">
    <property type="entry name" value="ATPASE-LIKE PROTEIN"/>
    <property type="match status" value="1"/>
</dbReference>
<dbReference type="InterPro" id="IPR003959">
    <property type="entry name" value="ATPase_AAA_core"/>
</dbReference>
<dbReference type="Gene3D" id="3.40.50.300">
    <property type="entry name" value="P-loop containing nucleotide triphosphate hydrolases"/>
    <property type="match status" value="2"/>
</dbReference>
<protein>
    <submittedName>
        <fullName evidence="3">ATPase</fullName>
    </submittedName>
</protein>
<dbReference type="EMBL" id="SRMO01000001">
    <property type="protein sequence ID" value="TGG96881.1"/>
    <property type="molecule type" value="Genomic_DNA"/>
</dbReference>
<feature type="domain" description="Rad50/SbcC-type AAA" evidence="2">
    <location>
        <begin position="12"/>
        <end position="53"/>
    </location>
</feature>
<dbReference type="InterPro" id="IPR038729">
    <property type="entry name" value="Rad50/SbcC_AAA"/>
</dbReference>
<gene>
    <name evidence="3" type="ORF">ERJ67_00420</name>
</gene>
<proteinExistence type="predicted"/>
<reference evidence="3 4" key="1">
    <citation type="journal article" date="2019" name="mSystems">
        <title>Life at home and on the roam: Genomic adaptions reflect the dual lifestyle of an intracellular, facultative symbiont.</title>
        <authorList>
            <person name="Burgsdorf I."/>
        </authorList>
    </citation>
    <scope>NUCLEOTIDE SEQUENCE [LARGE SCALE GENOMIC DNA]</scope>
    <source>
        <strain evidence="3">277cV</strain>
    </source>
</reference>
<accession>A0A524RRD7</accession>
<dbReference type="GO" id="GO:0005524">
    <property type="term" value="F:ATP binding"/>
    <property type="evidence" value="ECO:0007669"/>
    <property type="project" value="InterPro"/>
</dbReference>
<dbReference type="SUPFAM" id="SSF52540">
    <property type="entry name" value="P-loop containing nucleoside triphosphate hydrolases"/>
    <property type="match status" value="1"/>
</dbReference>
<dbReference type="InterPro" id="IPR027417">
    <property type="entry name" value="P-loop_NTPase"/>
</dbReference>
<name>A0A524RRD7_9CHRO</name>
<dbReference type="Pfam" id="PF13476">
    <property type="entry name" value="AAA_23"/>
    <property type="match status" value="1"/>
</dbReference>
<sequence>MIEAGASPRIERLKVQNFRALRDVELTHLTPLTVLLGPNGSGKSTVFDVFAFVAECFESGLRRAWDKRGRARELKSRGGEGPVLIEIAYREQPGKRLITYHLEVDERDGRPVVMLEWLRWRRGSHGRPFKFLDYANGIGRVISGELPDEKDERIEVPLSSHDTLAVNALGQLAQNQRVVALRDFILGWHVSYLSSDDARGQPEAGPQEHLNKTGDNLANVIQYLSEEHTEHLELIFGKLRERVPRIETVTADPMPDGRLLLRIKDVPFAEPVMARFASDGTLKLLAYLALLHDPVPPSFIGIEEPENFLHPRLLYGLAEECREAADSTQILVTTHSPFFLDALQPKEVRLLWRDDSGYTQCHSLNQNDKVKAFMDAGAQLGDLWMEGHFGVGDPLTRSGMSAWKGGTI</sequence>
<organism evidence="3 4">
    <name type="scientific">Aphanocapsa feldmannii 277cV</name>
    <dbReference type="NCBI Taxonomy" id="2507553"/>
    <lineage>
        <taxon>Bacteria</taxon>
        <taxon>Bacillati</taxon>
        <taxon>Cyanobacteriota</taxon>
        <taxon>Cyanophyceae</taxon>
        <taxon>Oscillatoriophycideae</taxon>
        <taxon>Chroococcales</taxon>
        <taxon>Microcystaceae</taxon>
        <taxon>Aphanocapsa</taxon>
    </lineage>
</organism>
<dbReference type="Pfam" id="PF13304">
    <property type="entry name" value="AAA_21"/>
    <property type="match status" value="1"/>
</dbReference>
<dbReference type="InterPro" id="IPR014555">
    <property type="entry name" value="RecF-like"/>
</dbReference>
<dbReference type="GO" id="GO:0016887">
    <property type="term" value="F:ATP hydrolysis activity"/>
    <property type="evidence" value="ECO:0007669"/>
    <property type="project" value="InterPro"/>
</dbReference>
<evidence type="ECO:0000259" key="1">
    <source>
        <dbReference type="Pfam" id="PF13304"/>
    </source>
</evidence>
<dbReference type="PANTHER" id="PTHR40396:SF1">
    <property type="entry name" value="ATPASE AAA-TYPE CORE DOMAIN-CONTAINING PROTEIN"/>
    <property type="match status" value="1"/>
</dbReference>
<dbReference type="Proteomes" id="UP000317990">
    <property type="component" value="Unassembled WGS sequence"/>
</dbReference>
<feature type="domain" description="ATPase AAA-type core" evidence="1">
    <location>
        <begin position="147"/>
        <end position="341"/>
    </location>
</feature>